<dbReference type="SUPFAM" id="SSF53448">
    <property type="entry name" value="Nucleotide-diphospho-sugar transferases"/>
    <property type="match status" value="1"/>
</dbReference>
<dbReference type="RefSeq" id="WP_102188386.1">
    <property type="nucleotide sequence ID" value="NZ_PNGI01000011.1"/>
</dbReference>
<dbReference type="CDD" id="cd00761">
    <property type="entry name" value="Glyco_tranf_GTA_type"/>
    <property type="match status" value="1"/>
</dbReference>
<dbReference type="PANTHER" id="PTHR22916">
    <property type="entry name" value="GLYCOSYLTRANSFERASE"/>
    <property type="match status" value="1"/>
</dbReference>
<dbReference type="Pfam" id="PF00535">
    <property type="entry name" value="Glycos_transf_2"/>
    <property type="match status" value="1"/>
</dbReference>
<feature type="domain" description="Glycosyltransferase 2-like" evidence="3">
    <location>
        <begin position="10"/>
        <end position="166"/>
    </location>
</feature>
<evidence type="ECO:0000313" key="4">
    <source>
        <dbReference type="EMBL" id="PMC10255.1"/>
    </source>
</evidence>
<dbReference type="Gene3D" id="3.90.550.10">
    <property type="entry name" value="Spore Coat Polysaccharide Biosynthesis Protein SpsA, Chain A"/>
    <property type="match status" value="1"/>
</dbReference>
<organism evidence="4 5">
    <name type="scientific">Hoylesella timonensis</name>
    <dbReference type="NCBI Taxonomy" id="386414"/>
    <lineage>
        <taxon>Bacteria</taxon>
        <taxon>Pseudomonadati</taxon>
        <taxon>Bacteroidota</taxon>
        <taxon>Bacteroidia</taxon>
        <taxon>Bacteroidales</taxon>
        <taxon>Prevotellaceae</taxon>
        <taxon>Hoylesella</taxon>
    </lineage>
</organism>
<evidence type="ECO:0000259" key="3">
    <source>
        <dbReference type="Pfam" id="PF00535"/>
    </source>
</evidence>
<dbReference type="PANTHER" id="PTHR22916:SF51">
    <property type="entry name" value="GLYCOSYLTRANSFERASE EPSH-RELATED"/>
    <property type="match status" value="1"/>
</dbReference>
<keyword evidence="2" id="KW-0808">Transferase</keyword>
<dbReference type="InterPro" id="IPR001173">
    <property type="entry name" value="Glyco_trans_2-like"/>
</dbReference>
<reference evidence="4 5" key="1">
    <citation type="submission" date="2017-09" db="EMBL/GenBank/DDBJ databases">
        <title>Bacterial strain isolated from the female urinary microbiota.</title>
        <authorList>
            <person name="Thomas-White K."/>
            <person name="Kumar N."/>
            <person name="Forster S."/>
            <person name="Putonti C."/>
            <person name="Lawley T."/>
            <person name="Wolfe A.J."/>
        </authorList>
    </citation>
    <scope>NUCLEOTIDE SEQUENCE [LARGE SCALE GENOMIC DNA]</scope>
    <source>
        <strain evidence="4 5">UMB0818</strain>
    </source>
</reference>
<keyword evidence="1" id="KW-0328">Glycosyltransferase</keyword>
<name>A0A2N6Q5K0_9BACT</name>
<accession>A0A2N6Q5K0</accession>
<evidence type="ECO:0000256" key="2">
    <source>
        <dbReference type="ARBA" id="ARBA00022679"/>
    </source>
</evidence>
<dbReference type="Proteomes" id="UP000235661">
    <property type="component" value="Unassembled WGS sequence"/>
</dbReference>
<dbReference type="InterPro" id="IPR029044">
    <property type="entry name" value="Nucleotide-diphossugar_trans"/>
</dbReference>
<evidence type="ECO:0000313" key="5">
    <source>
        <dbReference type="Proteomes" id="UP000235661"/>
    </source>
</evidence>
<dbReference type="AlphaFoldDB" id="A0A2N6Q5K0"/>
<dbReference type="EMBL" id="PNGI01000011">
    <property type="protein sequence ID" value="PMC10255.1"/>
    <property type="molecule type" value="Genomic_DNA"/>
</dbReference>
<sequence>MDQLTTPLVSVIIPIYQAEKTLCKALDSVLGQTLTEFEVILIDDGSIDNSGYICDEYVRKDKRVKVVHQCNKGVSAARQCGIERARGEYSIHVDPDDWVEPGMLQELFRCAKKNDADMVICDFYINSPVKQSYIRQKPSSLESRVVLKEIFDHLMGSCCNKLIRTACYRKYNISFPNEVSFCEDEYVICSLLKHDIKVDYLPKAFYHYVKDSAQGSLSKHYNKYSLHKDLQLRELYATLLQGTGVEEHAYQCKSAAMVSRAFIFGKEVFTSAEFHKIFYRYKNIIWASPYSLFEKILLYVSMLGFYQPTIKIVSALIHFKHKLLS</sequence>
<dbReference type="GO" id="GO:0016758">
    <property type="term" value="F:hexosyltransferase activity"/>
    <property type="evidence" value="ECO:0007669"/>
    <property type="project" value="UniProtKB-ARBA"/>
</dbReference>
<gene>
    <name evidence="4" type="ORF">CJ232_06255</name>
</gene>
<dbReference type="STRING" id="1122992.GCA_000455445_01476"/>
<evidence type="ECO:0000256" key="1">
    <source>
        <dbReference type="ARBA" id="ARBA00022676"/>
    </source>
</evidence>
<proteinExistence type="predicted"/>
<protein>
    <submittedName>
        <fullName evidence="4">Capsular biosynthesis protein CpsI</fullName>
    </submittedName>
</protein>
<comment type="caution">
    <text evidence="4">The sequence shown here is derived from an EMBL/GenBank/DDBJ whole genome shotgun (WGS) entry which is preliminary data.</text>
</comment>